<evidence type="ECO:0000256" key="7">
    <source>
        <dbReference type="ARBA" id="ARBA00022777"/>
    </source>
</evidence>
<dbReference type="SMART" id="SM00304">
    <property type="entry name" value="HAMP"/>
    <property type="match status" value="1"/>
</dbReference>
<dbReference type="SUPFAM" id="SSF47384">
    <property type="entry name" value="Homodimeric domain of signal transducing histidine kinase"/>
    <property type="match status" value="1"/>
</dbReference>
<dbReference type="SMART" id="SM00388">
    <property type="entry name" value="HisKA"/>
    <property type="match status" value="1"/>
</dbReference>
<dbReference type="InterPro" id="IPR005467">
    <property type="entry name" value="His_kinase_dom"/>
</dbReference>
<dbReference type="Proteomes" id="UP000228921">
    <property type="component" value="Unassembled WGS sequence"/>
</dbReference>
<proteinExistence type="predicted"/>
<dbReference type="InterPro" id="IPR003594">
    <property type="entry name" value="HATPase_dom"/>
</dbReference>
<keyword evidence="7" id="KW-0418">Kinase</keyword>
<evidence type="ECO:0000256" key="9">
    <source>
        <dbReference type="ARBA" id="ARBA00023012"/>
    </source>
</evidence>
<evidence type="ECO:0000256" key="8">
    <source>
        <dbReference type="ARBA" id="ARBA00022989"/>
    </source>
</evidence>
<dbReference type="PROSITE" id="PS50885">
    <property type="entry name" value="HAMP"/>
    <property type="match status" value="1"/>
</dbReference>
<dbReference type="Pfam" id="PF00672">
    <property type="entry name" value="HAMP"/>
    <property type="match status" value="1"/>
</dbReference>
<dbReference type="CDD" id="cd00075">
    <property type="entry name" value="HATPase"/>
    <property type="match status" value="1"/>
</dbReference>
<evidence type="ECO:0000313" key="14">
    <source>
        <dbReference type="EMBL" id="PJF31552.1"/>
    </source>
</evidence>
<dbReference type="CDD" id="cd00082">
    <property type="entry name" value="HisKA"/>
    <property type="match status" value="1"/>
</dbReference>
<dbReference type="Pfam" id="PF00512">
    <property type="entry name" value="HisKA"/>
    <property type="match status" value="1"/>
</dbReference>
<dbReference type="InterPro" id="IPR004358">
    <property type="entry name" value="Sig_transdc_His_kin-like_C"/>
</dbReference>
<evidence type="ECO:0000256" key="11">
    <source>
        <dbReference type="SAM" id="Phobius"/>
    </source>
</evidence>
<reference evidence="14 15" key="1">
    <citation type="submission" date="2017-11" db="EMBL/GenBank/DDBJ databases">
        <title>Evolution of Phototrophy in the Chloroflexi Phylum Driven by Horizontal Gene Transfer.</title>
        <authorList>
            <person name="Ward L.M."/>
            <person name="Hemp J."/>
            <person name="Shih P.M."/>
            <person name="Mcglynn S.E."/>
            <person name="Fischer W."/>
        </authorList>
    </citation>
    <scope>NUCLEOTIDE SEQUENCE [LARGE SCALE GENOMIC DNA]</scope>
    <source>
        <strain evidence="14">CP2_2F</strain>
    </source>
</reference>
<dbReference type="SUPFAM" id="SSF158472">
    <property type="entry name" value="HAMP domain-like"/>
    <property type="match status" value="1"/>
</dbReference>
<dbReference type="Gene3D" id="6.10.340.10">
    <property type="match status" value="1"/>
</dbReference>
<dbReference type="GO" id="GO:0000155">
    <property type="term" value="F:phosphorelay sensor kinase activity"/>
    <property type="evidence" value="ECO:0007669"/>
    <property type="project" value="InterPro"/>
</dbReference>
<dbReference type="SMART" id="SM00387">
    <property type="entry name" value="HATPase_c"/>
    <property type="match status" value="1"/>
</dbReference>
<comment type="catalytic activity">
    <reaction evidence="1">
        <text>ATP + protein L-histidine = ADP + protein N-phospho-L-histidine.</text>
        <dbReference type="EC" id="2.7.13.3"/>
    </reaction>
</comment>
<dbReference type="AlphaFoldDB" id="A0A2M8P1X1"/>
<dbReference type="PROSITE" id="PS50109">
    <property type="entry name" value="HIS_KIN"/>
    <property type="match status" value="1"/>
</dbReference>
<protein>
    <recommendedName>
        <fullName evidence="3">histidine kinase</fullName>
        <ecNumber evidence="3">2.7.13.3</ecNumber>
    </recommendedName>
</protein>
<keyword evidence="8 11" id="KW-1133">Transmembrane helix</keyword>
<comment type="subcellular location">
    <subcellularLocation>
        <location evidence="2">Membrane</location>
    </subcellularLocation>
</comment>
<dbReference type="InterPro" id="IPR036890">
    <property type="entry name" value="HATPase_C_sf"/>
</dbReference>
<keyword evidence="6 11" id="KW-0812">Transmembrane</keyword>
<feature type="transmembrane region" description="Helical" evidence="11">
    <location>
        <begin position="12"/>
        <end position="35"/>
    </location>
</feature>
<dbReference type="PANTHER" id="PTHR45436:SF5">
    <property type="entry name" value="SENSOR HISTIDINE KINASE TRCS"/>
    <property type="match status" value="1"/>
</dbReference>
<name>A0A2M8P1X1_9CHLR</name>
<keyword evidence="5" id="KW-0808">Transferase</keyword>
<evidence type="ECO:0000313" key="15">
    <source>
        <dbReference type="Proteomes" id="UP000228921"/>
    </source>
</evidence>
<evidence type="ECO:0000256" key="6">
    <source>
        <dbReference type="ARBA" id="ARBA00022692"/>
    </source>
</evidence>
<evidence type="ECO:0000259" key="13">
    <source>
        <dbReference type="PROSITE" id="PS50885"/>
    </source>
</evidence>
<dbReference type="InterPro" id="IPR036097">
    <property type="entry name" value="HisK_dim/P_sf"/>
</dbReference>
<dbReference type="EMBL" id="PGTK01000003">
    <property type="protein sequence ID" value="PJF31552.1"/>
    <property type="molecule type" value="Genomic_DNA"/>
</dbReference>
<keyword evidence="9" id="KW-0902">Two-component regulatory system</keyword>
<evidence type="ECO:0000256" key="4">
    <source>
        <dbReference type="ARBA" id="ARBA00022553"/>
    </source>
</evidence>
<dbReference type="SUPFAM" id="SSF55874">
    <property type="entry name" value="ATPase domain of HSP90 chaperone/DNA topoisomerase II/histidine kinase"/>
    <property type="match status" value="1"/>
</dbReference>
<dbReference type="PRINTS" id="PR00344">
    <property type="entry name" value="BCTRLSENSOR"/>
</dbReference>
<dbReference type="InterPro" id="IPR003661">
    <property type="entry name" value="HisK_dim/P_dom"/>
</dbReference>
<evidence type="ECO:0000256" key="2">
    <source>
        <dbReference type="ARBA" id="ARBA00004370"/>
    </source>
</evidence>
<dbReference type="Gene3D" id="1.10.287.130">
    <property type="match status" value="1"/>
</dbReference>
<dbReference type="PANTHER" id="PTHR45436">
    <property type="entry name" value="SENSOR HISTIDINE KINASE YKOH"/>
    <property type="match status" value="1"/>
</dbReference>
<evidence type="ECO:0000256" key="3">
    <source>
        <dbReference type="ARBA" id="ARBA00012438"/>
    </source>
</evidence>
<dbReference type="InterPro" id="IPR003660">
    <property type="entry name" value="HAMP_dom"/>
</dbReference>
<evidence type="ECO:0000256" key="5">
    <source>
        <dbReference type="ARBA" id="ARBA00022679"/>
    </source>
</evidence>
<dbReference type="CDD" id="cd06225">
    <property type="entry name" value="HAMP"/>
    <property type="match status" value="1"/>
</dbReference>
<evidence type="ECO:0000256" key="10">
    <source>
        <dbReference type="ARBA" id="ARBA00023136"/>
    </source>
</evidence>
<dbReference type="InterPro" id="IPR050428">
    <property type="entry name" value="TCS_sensor_his_kinase"/>
</dbReference>
<dbReference type="Gene3D" id="3.30.565.10">
    <property type="entry name" value="Histidine kinase-like ATPase, C-terminal domain"/>
    <property type="match status" value="1"/>
</dbReference>
<feature type="domain" description="HAMP" evidence="13">
    <location>
        <begin position="238"/>
        <end position="290"/>
    </location>
</feature>
<keyword evidence="4" id="KW-0597">Phosphoprotein</keyword>
<dbReference type="EC" id="2.7.13.3" evidence="3"/>
<accession>A0A2M8P1X1</accession>
<dbReference type="FunFam" id="3.30.565.10:FF:000006">
    <property type="entry name" value="Sensor histidine kinase WalK"/>
    <property type="match status" value="1"/>
</dbReference>
<sequence length="522" mass="57372">MRCLMRLFRRQLLLSYLPLALLPIVVIGLVIRGVAEDRLMLLVSEDATRRMRGLVPCFEAYYTAHGSFAPLIAAVQENKPLIYNATPSEQRRPLVRRGHLLLLDEDGLLVCVPLNVRQAQQLAPLIERPAIPDIANLGALLGNLPAAARRDELILTDPNGVVLLSPEPSLMGQVLTAEVLRRSAPINVNRQTVARLALAMGILDEGQSQLLSALNTALVLSGGFSLLAALGLGWWMSSRLSQPIRVLNEGVQRLARGEWGAPLPVTAKNELGELTQAFNRMAAELMRQQTMTRQMVADIAHDLRTPLSTMSLEIEAIEAGFQSPEQATESLREEITWLQRMVDDLRLLSLMDADQIRLQLEPVPLSTFLSRLHDFWRTSAEEGGRTLTLEMADDLPVIQADAMRLRQILGNLIDNALRHTKAGDCVRLQAQPTPDGGVLLRVVDSGEGIPPEALPRIFDRFYRADRARKHGDSGSGLGLSIAKRLVEMHSGTITVSSRLGHGTAFSIYLPSQPKPVLAAHTA</sequence>
<feature type="domain" description="Histidine kinase" evidence="12">
    <location>
        <begin position="298"/>
        <end position="513"/>
    </location>
</feature>
<keyword evidence="10 11" id="KW-0472">Membrane</keyword>
<comment type="caution">
    <text evidence="14">The sequence shown here is derived from an EMBL/GenBank/DDBJ whole genome shotgun (WGS) entry which is preliminary data.</text>
</comment>
<organism evidence="14 15">
    <name type="scientific">Candidatus Thermofonsia Clade 1 bacterium</name>
    <dbReference type="NCBI Taxonomy" id="2364210"/>
    <lineage>
        <taxon>Bacteria</taxon>
        <taxon>Bacillati</taxon>
        <taxon>Chloroflexota</taxon>
        <taxon>Candidatus Thermofontia</taxon>
        <taxon>Candidatus Thermofonsia Clade 1</taxon>
    </lineage>
</organism>
<dbReference type="Pfam" id="PF02518">
    <property type="entry name" value="HATPase_c"/>
    <property type="match status" value="1"/>
</dbReference>
<evidence type="ECO:0000259" key="12">
    <source>
        <dbReference type="PROSITE" id="PS50109"/>
    </source>
</evidence>
<gene>
    <name evidence="14" type="ORF">CUN51_04270</name>
</gene>
<dbReference type="GO" id="GO:0005886">
    <property type="term" value="C:plasma membrane"/>
    <property type="evidence" value="ECO:0007669"/>
    <property type="project" value="TreeGrafter"/>
</dbReference>
<evidence type="ECO:0000256" key="1">
    <source>
        <dbReference type="ARBA" id="ARBA00000085"/>
    </source>
</evidence>